<dbReference type="AlphaFoldDB" id="X1RLT7"/>
<name>X1RLT7_9ZZZZ</name>
<protein>
    <submittedName>
        <fullName evidence="1">Uncharacterized protein</fullName>
    </submittedName>
</protein>
<evidence type="ECO:0000313" key="1">
    <source>
        <dbReference type="EMBL" id="GAI56469.1"/>
    </source>
</evidence>
<accession>X1RLT7</accession>
<reference evidence="1" key="1">
    <citation type="journal article" date="2014" name="Front. Microbiol.">
        <title>High frequency of phylogenetically diverse reductive dehalogenase-homologous genes in deep subseafloor sedimentary metagenomes.</title>
        <authorList>
            <person name="Kawai M."/>
            <person name="Futagami T."/>
            <person name="Toyoda A."/>
            <person name="Takaki Y."/>
            <person name="Nishi S."/>
            <person name="Hori S."/>
            <person name="Arai W."/>
            <person name="Tsubouchi T."/>
            <person name="Morono Y."/>
            <person name="Uchiyama I."/>
            <person name="Ito T."/>
            <person name="Fujiyama A."/>
            <person name="Inagaki F."/>
            <person name="Takami H."/>
        </authorList>
    </citation>
    <scope>NUCLEOTIDE SEQUENCE</scope>
    <source>
        <strain evidence="1">Expedition CK06-06</strain>
    </source>
</reference>
<sequence>KWESENSRILIVYSSPREKWDSVIMFPGLPTSPYFIQILFDGFGKPVSGDVAATSFDLFPSIP</sequence>
<organism evidence="1">
    <name type="scientific">marine sediment metagenome</name>
    <dbReference type="NCBI Taxonomy" id="412755"/>
    <lineage>
        <taxon>unclassified sequences</taxon>
        <taxon>metagenomes</taxon>
        <taxon>ecological metagenomes</taxon>
    </lineage>
</organism>
<feature type="non-terminal residue" evidence="1">
    <location>
        <position position="1"/>
    </location>
</feature>
<dbReference type="EMBL" id="BARV01034042">
    <property type="protein sequence ID" value="GAI56469.1"/>
    <property type="molecule type" value="Genomic_DNA"/>
</dbReference>
<comment type="caution">
    <text evidence="1">The sequence shown here is derived from an EMBL/GenBank/DDBJ whole genome shotgun (WGS) entry which is preliminary data.</text>
</comment>
<gene>
    <name evidence="1" type="ORF">S06H3_53400</name>
</gene>
<proteinExistence type="predicted"/>